<gene>
    <name evidence="2" type="ORF">EIG99_12775</name>
    <name evidence="1" type="ORF">I6J05_05910</name>
</gene>
<sequence length="187" mass="21973">MANLETYYKNSQDLNTYIDQMSENKEGLLNIYNDFTVPQNDERINKIKQKDYSKVLVISEDWCGDAMMNIAILKHISELLNLEVHVFHRDQDTDLIDQYLTNGKARSIPIFVFLNDKFEQENVWGPRAKSAQKFVEKTRSDYLPDKDDPSYDEKAQQVHKVISNRFKTDSNLWKDVYDSIVDKLLNP</sequence>
<dbReference type="InterPro" id="IPR036249">
    <property type="entry name" value="Thioredoxin-like_sf"/>
</dbReference>
<evidence type="ECO:0000313" key="1">
    <source>
        <dbReference type="EMBL" id="QQS83821.1"/>
    </source>
</evidence>
<dbReference type="Proteomes" id="UP000595942">
    <property type="component" value="Chromosome"/>
</dbReference>
<evidence type="ECO:0000313" key="4">
    <source>
        <dbReference type="Proteomes" id="UP000595942"/>
    </source>
</evidence>
<dbReference type="EMBL" id="RQTE01000365">
    <property type="protein sequence ID" value="RZH99997.1"/>
    <property type="molecule type" value="Genomic_DNA"/>
</dbReference>
<keyword evidence="4" id="KW-1185">Reference proteome</keyword>
<dbReference type="AlphaFoldDB" id="A0A143PEK8"/>
<dbReference type="OrthoDB" id="6120799at2"/>
<dbReference type="RefSeq" id="WP_047132815.1">
    <property type="nucleotide sequence ID" value="NZ_CP015114.1"/>
</dbReference>
<evidence type="ECO:0000313" key="3">
    <source>
        <dbReference type="Proteomes" id="UP000293854"/>
    </source>
</evidence>
<accession>A0A143PEK8</accession>
<dbReference type="Proteomes" id="UP000293854">
    <property type="component" value="Unassembled WGS sequence"/>
</dbReference>
<reference evidence="2 3" key="1">
    <citation type="submission" date="2018-11" db="EMBL/GenBank/DDBJ databases">
        <title>Genomic profiling of Staphylococcus species from a Poultry farm system in KwaZulu-Natal, South Africa.</title>
        <authorList>
            <person name="Amoako D.G."/>
            <person name="Somboro A.M."/>
            <person name="Abia A.L.K."/>
            <person name="Bester L.A."/>
            <person name="Essack S.Y."/>
        </authorList>
    </citation>
    <scope>NUCLEOTIDE SEQUENCE [LARGE SCALE GENOMIC DNA]</scope>
    <source>
        <strain evidence="2 3">SA11</strain>
    </source>
</reference>
<dbReference type="KEGG" id="scv:A4G25_12555"/>
<dbReference type="GeneID" id="93726191"/>
<reference evidence="1 4" key="2">
    <citation type="submission" date="2021-01" db="EMBL/GenBank/DDBJ databases">
        <title>FDA dAtabase for Regulatory Grade micrObial Sequences (FDA-ARGOS): Supporting development and validation of Infectious Disease Dx tests.</title>
        <authorList>
            <person name="Sproer C."/>
            <person name="Gronow S."/>
            <person name="Severitt S."/>
            <person name="Schroder I."/>
            <person name="Tallon L."/>
            <person name="Sadzewicz L."/>
            <person name="Zhao X."/>
            <person name="Boylan J."/>
            <person name="Ott S."/>
            <person name="Bowen H."/>
            <person name="Vavikolanu K."/>
            <person name="Mehta A."/>
            <person name="Aluvathingal J."/>
            <person name="Nadendla S."/>
            <person name="Lowell S."/>
            <person name="Myers T."/>
            <person name="Yan Y."/>
            <person name="Sichtig H."/>
        </authorList>
    </citation>
    <scope>NUCLEOTIDE SEQUENCE [LARGE SCALE GENOMIC DNA]</scope>
    <source>
        <strain evidence="1 4">FDAARGOS_1148</strain>
    </source>
</reference>
<name>A0A143PEK8_9STAP</name>
<evidence type="ECO:0000313" key="2">
    <source>
        <dbReference type="EMBL" id="RZH99997.1"/>
    </source>
</evidence>
<dbReference type="Gene3D" id="3.40.30.10">
    <property type="entry name" value="Glutaredoxin"/>
    <property type="match status" value="1"/>
</dbReference>
<organism evidence="2 3">
    <name type="scientific">Staphylococcus condimenti</name>
    <dbReference type="NCBI Taxonomy" id="70255"/>
    <lineage>
        <taxon>Bacteria</taxon>
        <taxon>Bacillati</taxon>
        <taxon>Bacillota</taxon>
        <taxon>Bacilli</taxon>
        <taxon>Bacillales</taxon>
        <taxon>Staphylococcaceae</taxon>
        <taxon>Staphylococcus</taxon>
    </lineage>
</organism>
<dbReference type="SUPFAM" id="SSF52833">
    <property type="entry name" value="Thioredoxin-like"/>
    <property type="match status" value="1"/>
</dbReference>
<dbReference type="EMBL" id="CP068073">
    <property type="protein sequence ID" value="QQS83821.1"/>
    <property type="molecule type" value="Genomic_DNA"/>
</dbReference>
<protein>
    <submittedName>
        <fullName evidence="2">Thioredoxin family protein</fullName>
    </submittedName>
</protein>
<proteinExistence type="predicted"/>
<dbReference type="Pfam" id="PF14595">
    <property type="entry name" value="Thioredoxin_9"/>
    <property type="match status" value="1"/>
</dbReference>